<dbReference type="GO" id="GO:0005829">
    <property type="term" value="C:cytosol"/>
    <property type="evidence" value="ECO:0007669"/>
    <property type="project" value="TreeGrafter"/>
</dbReference>
<feature type="binding site" evidence="3">
    <location>
        <begin position="14"/>
        <end position="21"/>
    </location>
    <ligand>
        <name>substrate</name>
    </ligand>
</feature>
<dbReference type="GO" id="GO:0043456">
    <property type="term" value="P:regulation of pentose-phosphate shunt"/>
    <property type="evidence" value="ECO:0007669"/>
    <property type="project" value="TreeGrafter"/>
</dbReference>
<dbReference type="KEGG" id="schv:BRCON_1239"/>
<dbReference type="InterPro" id="IPR001345">
    <property type="entry name" value="PG/BPGM_mutase_AS"/>
</dbReference>
<dbReference type="Proteomes" id="UP000262583">
    <property type="component" value="Chromosome"/>
</dbReference>
<dbReference type="Pfam" id="PF00300">
    <property type="entry name" value="His_Phos_1"/>
    <property type="match status" value="1"/>
</dbReference>
<evidence type="ECO:0000313" key="4">
    <source>
        <dbReference type="EMBL" id="AXA36016.1"/>
    </source>
</evidence>
<protein>
    <submittedName>
        <fullName evidence="4">Phosphoglycerate mutase family</fullName>
    </submittedName>
</protein>
<dbReference type="EMBL" id="CP030759">
    <property type="protein sequence ID" value="AXA36016.1"/>
    <property type="molecule type" value="Genomic_DNA"/>
</dbReference>
<dbReference type="InterPro" id="IPR051695">
    <property type="entry name" value="Phosphoglycerate_Mutase"/>
</dbReference>
<accession>A0A2Z4Y4X6</accession>
<dbReference type="InterPro" id="IPR029033">
    <property type="entry name" value="His_PPase_superfam"/>
</dbReference>
<evidence type="ECO:0000256" key="2">
    <source>
        <dbReference type="PIRSR" id="PIRSR613078-1"/>
    </source>
</evidence>
<dbReference type="SUPFAM" id="SSF53254">
    <property type="entry name" value="Phosphoglycerate mutase-like"/>
    <property type="match status" value="1"/>
</dbReference>
<reference evidence="4 5" key="1">
    <citation type="submission" date="2018-05" db="EMBL/GenBank/DDBJ databases">
        <title>A metagenomic window into the 2 km-deep terrestrial subsurface aquifer revealed taxonomically and functionally diverse microbial community comprising novel uncultured bacterial lineages.</title>
        <authorList>
            <person name="Kadnikov V.V."/>
            <person name="Mardanov A.V."/>
            <person name="Beletsky A.V."/>
            <person name="Banks D."/>
            <person name="Pimenov N.V."/>
            <person name="Frank Y.A."/>
            <person name="Karnachuk O.V."/>
            <person name="Ravin N.V."/>
        </authorList>
    </citation>
    <scope>NUCLEOTIDE SEQUENCE [LARGE SCALE GENOMIC DNA]</scope>
    <source>
        <strain evidence="4">BY</strain>
    </source>
</reference>
<dbReference type="GO" id="GO:0004331">
    <property type="term" value="F:fructose-2,6-bisphosphate 2-phosphatase activity"/>
    <property type="evidence" value="ECO:0007669"/>
    <property type="project" value="TreeGrafter"/>
</dbReference>
<evidence type="ECO:0000313" key="5">
    <source>
        <dbReference type="Proteomes" id="UP000262583"/>
    </source>
</evidence>
<dbReference type="SMART" id="SM00855">
    <property type="entry name" value="PGAM"/>
    <property type="match status" value="1"/>
</dbReference>
<evidence type="ECO:0000256" key="1">
    <source>
        <dbReference type="ARBA" id="ARBA00022801"/>
    </source>
</evidence>
<dbReference type="PIRSF" id="PIRSF000709">
    <property type="entry name" value="6PFK_2-Ptase"/>
    <property type="match status" value="1"/>
</dbReference>
<dbReference type="InterPro" id="IPR013078">
    <property type="entry name" value="His_Pase_superF_clade-1"/>
</dbReference>
<feature type="binding site" evidence="3">
    <location>
        <position position="64"/>
    </location>
    <ligand>
        <name>substrate</name>
    </ligand>
</feature>
<sequence>MKNEFRKCTLYVVRHGQTQWNVQKRWQGWLDSPLTEEGKAQARDAQAALSGIELAAAYASDVGRAIHTAEILLEGCRVPLRLDRRLRERNYGAYEGRTAEELDRLYPNTRYKDVGGSREAWRPPLGEPLSEVRTRVEAALREIVNRHLGENVLVVTHGGVMQVIESICARKSLDELETTVPPNAAIFWIEAWPPDNFLLRDKAFSVVASAKVES</sequence>
<keyword evidence="1" id="KW-0378">Hydrolase</keyword>
<dbReference type="PROSITE" id="PS00175">
    <property type="entry name" value="PG_MUTASE"/>
    <property type="match status" value="1"/>
</dbReference>
<organism evidence="4 5">
    <name type="scientific">Sumerlaea chitinivorans</name>
    <dbReference type="NCBI Taxonomy" id="2250252"/>
    <lineage>
        <taxon>Bacteria</taxon>
        <taxon>Candidatus Sumerlaeota</taxon>
        <taxon>Candidatus Sumerlaeia</taxon>
        <taxon>Candidatus Sumerlaeales</taxon>
        <taxon>Candidatus Sumerlaeaceae</taxon>
        <taxon>Candidatus Sumerlaea</taxon>
    </lineage>
</organism>
<dbReference type="Gene3D" id="3.40.50.1240">
    <property type="entry name" value="Phosphoglycerate mutase-like"/>
    <property type="match status" value="1"/>
</dbReference>
<evidence type="ECO:0000256" key="3">
    <source>
        <dbReference type="PIRSR" id="PIRSR613078-2"/>
    </source>
</evidence>
<dbReference type="PANTHER" id="PTHR46517:SF1">
    <property type="entry name" value="FRUCTOSE-2,6-BISPHOSPHATASE TIGAR"/>
    <property type="match status" value="1"/>
</dbReference>
<gene>
    <name evidence="4" type="ORF">BRCON_1239</name>
</gene>
<dbReference type="AlphaFoldDB" id="A0A2Z4Y4X6"/>
<feature type="binding site" evidence="3">
    <location>
        <begin position="88"/>
        <end position="91"/>
    </location>
    <ligand>
        <name>substrate</name>
    </ligand>
</feature>
<dbReference type="CDD" id="cd07067">
    <property type="entry name" value="HP_PGM_like"/>
    <property type="match status" value="1"/>
</dbReference>
<dbReference type="PANTHER" id="PTHR46517">
    <property type="entry name" value="FRUCTOSE-2,6-BISPHOSPHATASE TIGAR"/>
    <property type="match status" value="1"/>
</dbReference>
<feature type="active site" description="Proton donor/acceptor" evidence="2">
    <location>
        <position position="88"/>
    </location>
</feature>
<feature type="active site" description="Tele-phosphohistidine intermediate" evidence="2">
    <location>
        <position position="15"/>
    </location>
</feature>
<dbReference type="GO" id="GO:0045820">
    <property type="term" value="P:negative regulation of glycolytic process"/>
    <property type="evidence" value="ECO:0007669"/>
    <property type="project" value="TreeGrafter"/>
</dbReference>
<proteinExistence type="predicted"/>
<name>A0A2Z4Y4X6_SUMC1</name>